<dbReference type="InterPro" id="IPR052035">
    <property type="entry name" value="ZnF_BED_domain_contain"/>
</dbReference>
<keyword evidence="8" id="KW-1185">Reference proteome</keyword>
<keyword evidence="4" id="KW-0862">Zinc</keyword>
<evidence type="ECO:0000313" key="7">
    <source>
        <dbReference type="EMBL" id="CAH1107688.1"/>
    </source>
</evidence>
<feature type="region of interest" description="Disordered" evidence="6">
    <location>
        <begin position="311"/>
        <end position="351"/>
    </location>
</feature>
<evidence type="ECO:0000256" key="4">
    <source>
        <dbReference type="ARBA" id="ARBA00022833"/>
    </source>
</evidence>
<name>A0A9P0GBZ9_9CUCU</name>
<dbReference type="GO" id="GO:0008270">
    <property type="term" value="F:zinc ion binding"/>
    <property type="evidence" value="ECO:0007669"/>
    <property type="project" value="UniProtKB-KW"/>
</dbReference>
<feature type="compositionally biased region" description="Polar residues" evidence="6">
    <location>
        <begin position="311"/>
        <end position="336"/>
    </location>
</feature>
<dbReference type="OrthoDB" id="1607513at2759"/>
<comment type="subcellular location">
    <subcellularLocation>
        <location evidence="1">Nucleus</location>
    </subcellularLocation>
</comment>
<dbReference type="EMBL" id="OV651835">
    <property type="protein sequence ID" value="CAH1107688.1"/>
    <property type="molecule type" value="Genomic_DNA"/>
</dbReference>
<evidence type="ECO:0000256" key="1">
    <source>
        <dbReference type="ARBA" id="ARBA00004123"/>
    </source>
</evidence>
<keyword evidence="3" id="KW-0863">Zinc-finger</keyword>
<dbReference type="InterPro" id="IPR012337">
    <property type="entry name" value="RNaseH-like_sf"/>
</dbReference>
<dbReference type="PANTHER" id="PTHR46481:SF10">
    <property type="entry name" value="ZINC FINGER BED DOMAIN-CONTAINING PROTEIN 39"/>
    <property type="match status" value="1"/>
</dbReference>
<dbReference type="GO" id="GO:0005634">
    <property type="term" value="C:nucleus"/>
    <property type="evidence" value="ECO:0007669"/>
    <property type="project" value="UniProtKB-SubCell"/>
</dbReference>
<keyword evidence="2" id="KW-0479">Metal-binding</keyword>
<dbReference type="PANTHER" id="PTHR46481">
    <property type="entry name" value="ZINC FINGER BED DOMAIN-CONTAINING PROTEIN 4"/>
    <property type="match status" value="1"/>
</dbReference>
<accession>A0A9P0GBZ9</accession>
<dbReference type="SUPFAM" id="SSF140996">
    <property type="entry name" value="Hermes dimerisation domain"/>
    <property type="match status" value="1"/>
</dbReference>
<keyword evidence="5" id="KW-0539">Nucleus</keyword>
<sequence length="647" mass="72524">MADGISGGENLKNICVRCKKTVGTGIKCVNCGTLSHKCCLKLLKNVKFLDNLNCICCSSDDHNKEESVAINDVSVTDKITIKYLEELIKQKEIIINTQEIAIKNQDIAIQCLNDQILHLKNITSNTSSLQLNLDVPTYSRAVEKSSSVCNKTDFSVTGKNSATNQKAITRETLSNAVLNTKSRQVCQDLINITRGKSQDEIPKHNARSLLKGSNGNTTECPFKAAFAYSNTERQYHATNFEPDVDLLELTNYLKIYAPNVIVEKLNSRQPTLYASFKVSVPANEADSILKSEIWPDNSKHLSVTVPVPSMKSSVNTGSHNINITETYNNPQQSNENTDVHAGPSSSTNEEKNINLKRKRNNSGQLQISSFVSRPLVLNRKECIDGKLVSLFTKRFHPFRLVEETAFKNVVNALNPNYELPSRHMISHTMIPAMYEKSVTAHYIDDNFVMKSVLLECSNTTDQHTSENLVKELQRIVSDWGVHDKILLAVLDNAANIKNAIDTKLKWKHLGCVAHTINLIVKDGLNCDETVTATIGKVKSIVAFFRRSTISNQKLLTYQKNQGNNNPLKLIQDTSTRWNSTYYMLTRFVQLEDAVKTTVALIIAKLSVLSQNEWQLIKELCQILKPFESVTKTFSGQSYETDLLLYPL</sequence>
<reference evidence="7" key="1">
    <citation type="submission" date="2022-01" db="EMBL/GenBank/DDBJ databases">
        <authorList>
            <person name="King R."/>
        </authorList>
    </citation>
    <scope>NUCLEOTIDE SEQUENCE</scope>
</reference>
<evidence type="ECO:0000256" key="5">
    <source>
        <dbReference type="ARBA" id="ARBA00023242"/>
    </source>
</evidence>
<dbReference type="SUPFAM" id="SSF53098">
    <property type="entry name" value="Ribonuclease H-like"/>
    <property type="match status" value="1"/>
</dbReference>
<evidence type="ECO:0000313" key="8">
    <source>
        <dbReference type="Proteomes" id="UP001153636"/>
    </source>
</evidence>
<proteinExistence type="predicted"/>
<protein>
    <submittedName>
        <fullName evidence="7">Uncharacterized protein</fullName>
    </submittedName>
</protein>
<organism evidence="7 8">
    <name type="scientific">Psylliodes chrysocephalus</name>
    <dbReference type="NCBI Taxonomy" id="3402493"/>
    <lineage>
        <taxon>Eukaryota</taxon>
        <taxon>Metazoa</taxon>
        <taxon>Ecdysozoa</taxon>
        <taxon>Arthropoda</taxon>
        <taxon>Hexapoda</taxon>
        <taxon>Insecta</taxon>
        <taxon>Pterygota</taxon>
        <taxon>Neoptera</taxon>
        <taxon>Endopterygota</taxon>
        <taxon>Coleoptera</taxon>
        <taxon>Polyphaga</taxon>
        <taxon>Cucujiformia</taxon>
        <taxon>Chrysomeloidea</taxon>
        <taxon>Chrysomelidae</taxon>
        <taxon>Galerucinae</taxon>
        <taxon>Alticini</taxon>
        <taxon>Psylliodes</taxon>
    </lineage>
</organism>
<gene>
    <name evidence="7" type="ORF">PSYICH_LOCUS8326</name>
</gene>
<evidence type="ECO:0000256" key="2">
    <source>
        <dbReference type="ARBA" id="ARBA00022723"/>
    </source>
</evidence>
<evidence type="ECO:0000256" key="3">
    <source>
        <dbReference type="ARBA" id="ARBA00022771"/>
    </source>
</evidence>
<dbReference type="AlphaFoldDB" id="A0A9P0GBZ9"/>
<evidence type="ECO:0000256" key="6">
    <source>
        <dbReference type="SAM" id="MobiDB-lite"/>
    </source>
</evidence>
<dbReference type="Proteomes" id="UP001153636">
    <property type="component" value="Chromosome 23"/>
</dbReference>